<feature type="region of interest" description="Disordered" evidence="8">
    <location>
        <begin position="1"/>
        <end position="23"/>
    </location>
</feature>
<feature type="transmembrane region" description="Helical" evidence="9">
    <location>
        <begin position="437"/>
        <end position="458"/>
    </location>
</feature>
<keyword evidence="4" id="KW-0256">Endoplasmic reticulum</keyword>
<dbReference type="GO" id="GO:0010945">
    <property type="term" value="F:coenzyme A diphosphatase activity"/>
    <property type="evidence" value="ECO:0007669"/>
    <property type="project" value="InterPro"/>
</dbReference>
<keyword evidence="7 9" id="KW-0472">Membrane</keyword>
<evidence type="ECO:0000313" key="10">
    <source>
        <dbReference type="Proteomes" id="UP000515146"/>
    </source>
</evidence>
<dbReference type="AlphaFoldDB" id="A0A6P6XNP8"/>
<comment type="subcellular location">
    <subcellularLocation>
        <location evidence="1">Endoplasmic reticulum membrane</location>
        <topology evidence="1">Multi-pass membrane protein</topology>
    </subcellularLocation>
</comment>
<evidence type="ECO:0000256" key="7">
    <source>
        <dbReference type="ARBA" id="ARBA00023136"/>
    </source>
</evidence>
<evidence type="ECO:0000256" key="2">
    <source>
        <dbReference type="ARBA" id="ARBA00022692"/>
    </source>
</evidence>
<keyword evidence="3" id="KW-0378">Hydrolase</keyword>
<dbReference type="OrthoDB" id="5579088at2759"/>
<keyword evidence="6" id="KW-0443">Lipid metabolism</keyword>
<keyword evidence="5 9" id="KW-1133">Transmembrane helix</keyword>
<dbReference type="InParanoid" id="A0A6P6XNP8"/>
<dbReference type="GO" id="GO:0034389">
    <property type="term" value="P:lipid droplet organization"/>
    <property type="evidence" value="ECO:0007669"/>
    <property type="project" value="TreeGrafter"/>
</dbReference>
<dbReference type="Proteomes" id="UP000515146">
    <property type="component" value="Unplaced"/>
</dbReference>
<gene>
    <name evidence="11" type="primary">LOC113789721</name>
</gene>
<dbReference type="GO" id="GO:0008654">
    <property type="term" value="P:phospholipid biosynthetic process"/>
    <property type="evidence" value="ECO:0007669"/>
    <property type="project" value="TreeGrafter"/>
</dbReference>
<dbReference type="OMA" id="LYHHRMA"/>
<sequence length="480" mass="55426">MSRRTNRSHRSSLSPYSSPFSSSFSSSSSLSSGFNNGNNWLKFSNTSVTWARSRQQRSDSQMAQNSAGNIDTIRRRKIFNSSTEFIHVVSLIIMSLCRQIINRSLLQRRIIIYLFLIFIGGLLKDFASLIIRAFIISLSPEHFLNQYFVKLAWFWNMILLVPLIMLSSSTLCLLDSIQLTEVDKSIEDYHQRKINSTTINNKSIINSSLQTNETGSNKQTPNIITLQSLCQNQNRSQLLIEQYKQAILEQADQCRQCQRYSLRWFGYTAKKIIQIAWVKDLIRIIICSAFYLASISLFTMIQFSTTRNRSLSNELATVSQVNVISNGFDISGHIFILIFSNLMIIEECTIMTGWEPLGDRLYALSVEFMNIVIGSQQTILIANNIEMNRKLFLSWSRYRSHSQKLRLLFLSITLLSIIWDFMIIQTIFFYHSLIEKLIAMLWAFISWYVCYQFLFPLLNIKVRRVSIAIGQNSNSTTTST</sequence>
<evidence type="ECO:0000256" key="3">
    <source>
        <dbReference type="ARBA" id="ARBA00022801"/>
    </source>
</evidence>
<evidence type="ECO:0000256" key="8">
    <source>
        <dbReference type="SAM" id="MobiDB-lite"/>
    </source>
</evidence>
<organism evidence="10 11">
    <name type="scientific">Dermatophagoides pteronyssinus</name>
    <name type="common">European house dust mite</name>
    <dbReference type="NCBI Taxonomy" id="6956"/>
    <lineage>
        <taxon>Eukaryota</taxon>
        <taxon>Metazoa</taxon>
        <taxon>Ecdysozoa</taxon>
        <taxon>Arthropoda</taxon>
        <taxon>Chelicerata</taxon>
        <taxon>Arachnida</taxon>
        <taxon>Acari</taxon>
        <taxon>Acariformes</taxon>
        <taxon>Sarcoptiformes</taxon>
        <taxon>Astigmata</taxon>
        <taxon>Psoroptidia</taxon>
        <taxon>Analgoidea</taxon>
        <taxon>Pyroglyphidae</taxon>
        <taxon>Dermatophagoidinae</taxon>
        <taxon>Dermatophagoides</taxon>
    </lineage>
</organism>
<dbReference type="Pfam" id="PF10261">
    <property type="entry name" value="FIT"/>
    <property type="match status" value="1"/>
</dbReference>
<feature type="transmembrane region" description="Helical" evidence="9">
    <location>
        <begin position="281"/>
        <end position="303"/>
    </location>
</feature>
<feature type="transmembrane region" description="Helical" evidence="9">
    <location>
        <begin position="323"/>
        <end position="344"/>
    </location>
</feature>
<accession>A0A6P6XNP8</accession>
<feature type="compositionally biased region" description="Basic residues" evidence="8">
    <location>
        <begin position="1"/>
        <end position="10"/>
    </location>
</feature>
<evidence type="ECO:0000256" key="5">
    <source>
        <dbReference type="ARBA" id="ARBA00022989"/>
    </source>
</evidence>
<proteinExistence type="predicted"/>
<dbReference type="FunCoup" id="A0A6P6XNP8">
    <property type="interactions" value="321"/>
</dbReference>
<evidence type="ECO:0000313" key="11">
    <source>
        <dbReference type="RefSeq" id="XP_027195095.1"/>
    </source>
</evidence>
<evidence type="ECO:0000256" key="4">
    <source>
        <dbReference type="ARBA" id="ARBA00022824"/>
    </source>
</evidence>
<keyword evidence="10" id="KW-1185">Reference proteome</keyword>
<reference evidence="11" key="1">
    <citation type="submission" date="2025-08" db="UniProtKB">
        <authorList>
            <consortium name="RefSeq"/>
        </authorList>
    </citation>
    <scope>IDENTIFICATION</scope>
    <source>
        <strain evidence="11">Airmid</strain>
    </source>
</reference>
<evidence type="ECO:0000256" key="6">
    <source>
        <dbReference type="ARBA" id="ARBA00023098"/>
    </source>
</evidence>
<keyword evidence="2 9" id="KW-0812">Transmembrane</keyword>
<feature type="transmembrane region" description="Helical" evidence="9">
    <location>
        <begin position="151"/>
        <end position="174"/>
    </location>
</feature>
<feature type="compositionally biased region" description="Low complexity" evidence="8">
    <location>
        <begin position="11"/>
        <end position="23"/>
    </location>
</feature>
<dbReference type="GO" id="GO:0005789">
    <property type="term" value="C:endoplasmic reticulum membrane"/>
    <property type="evidence" value="ECO:0007669"/>
    <property type="project" value="UniProtKB-SubCell"/>
</dbReference>
<evidence type="ECO:0000256" key="9">
    <source>
        <dbReference type="SAM" id="Phobius"/>
    </source>
</evidence>
<feature type="transmembrane region" description="Helical" evidence="9">
    <location>
        <begin position="407"/>
        <end position="431"/>
    </location>
</feature>
<dbReference type="GO" id="GO:0019915">
    <property type="term" value="P:lipid storage"/>
    <property type="evidence" value="ECO:0007669"/>
    <property type="project" value="InterPro"/>
</dbReference>
<name>A0A6P6XNP8_DERPT</name>
<dbReference type="PANTHER" id="PTHR23129">
    <property type="entry name" value="ACYL-COENZYME A DIPHOSPHATASE FITM2"/>
    <property type="match status" value="1"/>
</dbReference>
<dbReference type="RefSeq" id="XP_027195095.1">
    <property type="nucleotide sequence ID" value="XM_027339294.1"/>
</dbReference>
<protein>
    <submittedName>
        <fullName evidence="11">Uncharacterized protein LOC113789721</fullName>
    </submittedName>
</protein>
<dbReference type="KEGG" id="dpte:113789721"/>
<dbReference type="InterPro" id="IPR019388">
    <property type="entry name" value="FIT"/>
</dbReference>
<evidence type="ECO:0000256" key="1">
    <source>
        <dbReference type="ARBA" id="ARBA00004477"/>
    </source>
</evidence>
<dbReference type="PANTHER" id="PTHR23129:SF0">
    <property type="entry name" value="ACYL-COENZYME A DIPHOSPHATASE FITM2"/>
    <property type="match status" value="1"/>
</dbReference>
<feature type="transmembrane region" description="Helical" evidence="9">
    <location>
        <begin position="110"/>
        <end position="131"/>
    </location>
</feature>